<proteinExistence type="predicted"/>
<dbReference type="EMBL" id="JBHSED010000005">
    <property type="protein sequence ID" value="MFC4302839.1"/>
    <property type="molecule type" value="Genomic_DNA"/>
</dbReference>
<dbReference type="PROSITE" id="PS51272">
    <property type="entry name" value="SLH"/>
    <property type="match status" value="2"/>
</dbReference>
<feature type="domain" description="SLH" evidence="3">
    <location>
        <begin position="183"/>
        <end position="245"/>
    </location>
</feature>
<sequence>MRQRKVLSIFVVLVLVLSVVGAQAYAAQRGQYPTKDSPTAGSGTPDTPLPGEIAPVQEMSQVISSWAEIDVKWMIENDFVPENLQGDYKDFITREEYASLIYRVLSYFAAKHKGEGYVLNIPRYTKFKDVDTPMVNTVYAVGIVNGISAEEFKPRNNITREEGAAMMANLLNTFSVRGLSTKDIGFKDKATISKWAIDAVNICSNAKIFAGTGNGFSPRGKYTREQAILTVRRLLDVNIGHTDTVKIRNKLKIPVKSIGGGITVGDKGLKFIEPGNSDDQTFLSFVEGLSGSLSAGTIKRIKNASKQETLKDGNYTVTFRPYMGHNHSVPDHKEVYSLEISW</sequence>
<evidence type="ECO:0000313" key="5">
    <source>
        <dbReference type="Proteomes" id="UP001595755"/>
    </source>
</evidence>
<feature type="chain" id="PRO_5045456192" evidence="2">
    <location>
        <begin position="27"/>
        <end position="342"/>
    </location>
</feature>
<evidence type="ECO:0000256" key="1">
    <source>
        <dbReference type="SAM" id="MobiDB-lite"/>
    </source>
</evidence>
<keyword evidence="2" id="KW-0732">Signal</keyword>
<dbReference type="Proteomes" id="UP001595755">
    <property type="component" value="Unassembled WGS sequence"/>
</dbReference>
<accession>A0ABV8S5L5</accession>
<dbReference type="InterPro" id="IPR001119">
    <property type="entry name" value="SLH_dom"/>
</dbReference>
<organism evidence="4 5">
    <name type="scientific">Cohnella boryungensis</name>
    <dbReference type="NCBI Taxonomy" id="768479"/>
    <lineage>
        <taxon>Bacteria</taxon>
        <taxon>Bacillati</taxon>
        <taxon>Bacillota</taxon>
        <taxon>Bacilli</taxon>
        <taxon>Bacillales</taxon>
        <taxon>Paenibacillaceae</taxon>
        <taxon>Cohnella</taxon>
    </lineage>
</organism>
<gene>
    <name evidence="4" type="ORF">ACFO1S_05200</name>
</gene>
<evidence type="ECO:0000256" key="2">
    <source>
        <dbReference type="SAM" id="SignalP"/>
    </source>
</evidence>
<feature type="compositionally biased region" description="Polar residues" evidence="1">
    <location>
        <begin position="34"/>
        <end position="45"/>
    </location>
</feature>
<evidence type="ECO:0000313" key="4">
    <source>
        <dbReference type="EMBL" id="MFC4302839.1"/>
    </source>
</evidence>
<evidence type="ECO:0000259" key="3">
    <source>
        <dbReference type="PROSITE" id="PS51272"/>
    </source>
</evidence>
<dbReference type="Pfam" id="PF00395">
    <property type="entry name" value="SLH"/>
    <property type="match status" value="2"/>
</dbReference>
<feature type="domain" description="SLH" evidence="3">
    <location>
        <begin position="118"/>
        <end position="181"/>
    </location>
</feature>
<comment type="caution">
    <text evidence="4">The sequence shown here is derived from an EMBL/GenBank/DDBJ whole genome shotgun (WGS) entry which is preliminary data.</text>
</comment>
<protein>
    <submittedName>
        <fullName evidence="4">S-layer homology domain-containing protein</fullName>
    </submittedName>
</protein>
<feature type="signal peptide" evidence="2">
    <location>
        <begin position="1"/>
        <end position="26"/>
    </location>
</feature>
<reference evidence="5" key="1">
    <citation type="journal article" date="2019" name="Int. J. Syst. Evol. Microbiol.">
        <title>The Global Catalogue of Microorganisms (GCM) 10K type strain sequencing project: providing services to taxonomists for standard genome sequencing and annotation.</title>
        <authorList>
            <consortium name="The Broad Institute Genomics Platform"/>
            <consortium name="The Broad Institute Genome Sequencing Center for Infectious Disease"/>
            <person name="Wu L."/>
            <person name="Ma J."/>
        </authorList>
    </citation>
    <scope>NUCLEOTIDE SEQUENCE [LARGE SCALE GENOMIC DNA]</scope>
    <source>
        <strain evidence="5">CGMCC 4.1641</strain>
    </source>
</reference>
<dbReference type="RefSeq" id="WP_204603294.1">
    <property type="nucleotide sequence ID" value="NZ_JBHSED010000005.1"/>
</dbReference>
<keyword evidence="5" id="KW-1185">Reference proteome</keyword>
<feature type="region of interest" description="Disordered" evidence="1">
    <location>
        <begin position="31"/>
        <end position="51"/>
    </location>
</feature>
<name>A0ABV8S5L5_9BACL</name>